<organism evidence="8 9">
    <name type="scientific">Eiseniibacteriota bacterium</name>
    <dbReference type="NCBI Taxonomy" id="2212470"/>
    <lineage>
        <taxon>Bacteria</taxon>
        <taxon>Candidatus Eiseniibacteriota</taxon>
    </lineage>
</organism>
<name>A0A956M2U5_UNCEI</name>
<evidence type="ECO:0000256" key="1">
    <source>
        <dbReference type="ARBA" id="ARBA00010641"/>
    </source>
</evidence>
<evidence type="ECO:0000256" key="6">
    <source>
        <dbReference type="SAM" id="MobiDB-lite"/>
    </source>
</evidence>
<gene>
    <name evidence="8" type="ORF">KC729_20340</name>
</gene>
<dbReference type="GO" id="GO:0016987">
    <property type="term" value="F:sigma factor activity"/>
    <property type="evidence" value="ECO:0007669"/>
    <property type="project" value="UniProtKB-KW"/>
</dbReference>
<dbReference type="InterPro" id="IPR014284">
    <property type="entry name" value="RNA_pol_sigma-70_dom"/>
</dbReference>
<evidence type="ECO:0000313" key="8">
    <source>
        <dbReference type="EMBL" id="MCA9730044.1"/>
    </source>
</evidence>
<dbReference type="PANTHER" id="PTHR43133:SF8">
    <property type="entry name" value="RNA POLYMERASE SIGMA FACTOR HI_1459-RELATED"/>
    <property type="match status" value="1"/>
</dbReference>
<dbReference type="PANTHER" id="PTHR43133">
    <property type="entry name" value="RNA POLYMERASE ECF-TYPE SIGMA FACTO"/>
    <property type="match status" value="1"/>
</dbReference>
<dbReference type="InterPro" id="IPR013324">
    <property type="entry name" value="RNA_pol_sigma_r3/r4-like"/>
</dbReference>
<sequence>MIPESPPILLRMSDSSQGDHVEALQRGDPVAWQRFMKEQGRVILAVGRRVGLPDGERDEVFQTTCLIAYRSIAQLRDPGRLSSWVYSIAYRSAIDLAKRRRSEATPTADEDPFARMSDHEPRADEVMDRLEVSLQIRESLERLGDPCRSLLEALYLHADEPSYDAISQRLSMPIGSIGPTRARCLEKLRKVLTSVSDQGRLGTIGAEPPDRAERES</sequence>
<dbReference type="NCBIfam" id="TIGR02937">
    <property type="entry name" value="sigma70-ECF"/>
    <property type="match status" value="1"/>
</dbReference>
<feature type="region of interest" description="Disordered" evidence="6">
    <location>
        <begin position="99"/>
        <end position="119"/>
    </location>
</feature>
<keyword evidence="4" id="KW-0238">DNA-binding</keyword>
<evidence type="ECO:0000259" key="7">
    <source>
        <dbReference type="Pfam" id="PF04542"/>
    </source>
</evidence>
<keyword evidence="3" id="KW-0731">Sigma factor</keyword>
<evidence type="ECO:0000256" key="3">
    <source>
        <dbReference type="ARBA" id="ARBA00023082"/>
    </source>
</evidence>
<comment type="similarity">
    <text evidence="1">Belongs to the sigma-70 factor family. ECF subfamily.</text>
</comment>
<dbReference type="InterPro" id="IPR007627">
    <property type="entry name" value="RNA_pol_sigma70_r2"/>
</dbReference>
<dbReference type="AlphaFoldDB" id="A0A956M2U5"/>
<keyword evidence="5" id="KW-0804">Transcription</keyword>
<dbReference type="InterPro" id="IPR013325">
    <property type="entry name" value="RNA_pol_sigma_r2"/>
</dbReference>
<reference evidence="8" key="1">
    <citation type="submission" date="2020-04" db="EMBL/GenBank/DDBJ databases">
        <authorList>
            <person name="Zhang T."/>
        </authorList>
    </citation>
    <scope>NUCLEOTIDE SEQUENCE</scope>
    <source>
        <strain evidence="8">HKST-UBA01</strain>
    </source>
</reference>
<keyword evidence="2" id="KW-0805">Transcription regulation</keyword>
<dbReference type="SUPFAM" id="SSF88946">
    <property type="entry name" value="Sigma2 domain of RNA polymerase sigma factors"/>
    <property type="match status" value="1"/>
</dbReference>
<evidence type="ECO:0000256" key="2">
    <source>
        <dbReference type="ARBA" id="ARBA00023015"/>
    </source>
</evidence>
<protein>
    <submittedName>
        <fullName evidence="8">Sigma-70 family RNA polymerase sigma factor</fullName>
    </submittedName>
</protein>
<dbReference type="Gene3D" id="1.10.10.10">
    <property type="entry name" value="Winged helix-like DNA-binding domain superfamily/Winged helix DNA-binding domain"/>
    <property type="match status" value="1"/>
</dbReference>
<dbReference type="GO" id="GO:0006352">
    <property type="term" value="P:DNA-templated transcription initiation"/>
    <property type="evidence" value="ECO:0007669"/>
    <property type="project" value="InterPro"/>
</dbReference>
<accession>A0A956M2U5</accession>
<reference evidence="8" key="2">
    <citation type="journal article" date="2021" name="Microbiome">
        <title>Successional dynamics and alternative stable states in a saline activated sludge microbial community over 9 years.</title>
        <authorList>
            <person name="Wang Y."/>
            <person name="Ye J."/>
            <person name="Ju F."/>
            <person name="Liu L."/>
            <person name="Boyd J.A."/>
            <person name="Deng Y."/>
            <person name="Parks D.H."/>
            <person name="Jiang X."/>
            <person name="Yin X."/>
            <person name="Woodcroft B.J."/>
            <person name="Tyson G.W."/>
            <person name="Hugenholtz P."/>
            <person name="Polz M.F."/>
            <person name="Zhang T."/>
        </authorList>
    </citation>
    <scope>NUCLEOTIDE SEQUENCE</scope>
    <source>
        <strain evidence="8">HKST-UBA01</strain>
    </source>
</reference>
<dbReference type="InterPro" id="IPR039425">
    <property type="entry name" value="RNA_pol_sigma-70-like"/>
</dbReference>
<evidence type="ECO:0000256" key="5">
    <source>
        <dbReference type="ARBA" id="ARBA00023163"/>
    </source>
</evidence>
<dbReference type="SUPFAM" id="SSF88659">
    <property type="entry name" value="Sigma3 and sigma4 domains of RNA polymerase sigma factors"/>
    <property type="match status" value="1"/>
</dbReference>
<dbReference type="InterPro" id="IPR036388">
    <property type="entry name" value="WH-like_DNA-bd_sf"/>
</dbReference>
<evidence type="ECO:0000256" key="4">
    <source>
        <dbReference type="ARBA" id="ARBA00023125"/>
    </source>
</evidence>
<evidence type="ECO:0000313" key="9">
    <source>
        <dbReference type="Proteomes" id="UP000697710"/>
    </source>
</evidence>
<dbReference type="Proteomes" id="UP000697710">
    <property type="component" value="Unassembled WGS sequence"/>
</dbReference>
<dbReference type="Gene3D" id="1.10.1740.10">
    <property type="match status" value="1"/>
</dbReference>
<dbReference type="GO" id="GO:0003677">
    <property type="term" value="F:DNA binding"/>
    <property type="evidence" value="ECO:0007669"/>
    <property type="project" value="UniProtKB-KW"/>
</dbReference>
<dbReference type="Pfam" id="PF04542">
    <property type="entry name" value="Sigma70_r2"/>
    <property type="match status" value="1"/>
</dbReference>
<proteinExistence type="inferred from homology"/>
<dbReference type="EMBL" id="JAGQHR010000959">
    <property type="protein sequence ID" value="MCA9730044.1"/>
    <property type="molecule type" value="Genomic_DNA"/>
</dbReference>
<comment type="caution">
    <text evidence="8">The sequence shown here is derived from an EMBL/GenBank/DDBJ whole genome shotgun (WGS) entry which is preliminary data.</text>
</comment>
<feature type="domain" description="RNA polymerase sigma-70 region 2" evidence="7">
    <location>
        <begin position="40"/>
        <end position="101"/>
    </location>
</feature>